<dbReference type="AlphaFoldDB" id="A0A9N7YF29"/>
<evidence type="ECO:0000256" key="1">
    <source>
        <dbReference type="SAM" id="MobiDB-lite"/>
    </source>
</evidence>
<name>A0A9N7YF29_PLEPL</name>
<proteinExistence type="predicted"/>
<organism evidence="2 3">
    <name type="scientific">Pleuronectes platessa</name>
    <name type="common">European plaice</name>
    <dbReference type="NCBI Taxonomy" id="8262"/>
    <lineage>
        <taxon>Eukaryota</taxon>
        <taxon>Metazoa</taxon>
        <taxon>Chordata</taxon>
        <taxon>Craniata</taxon>
        <taxon>Vertebrata</taxon>
        <taxon>Euteleostomi</taxon>
        <taxon>Actinopterygii</taxon>
        <taxon>Neopterygii</taxon>
        <taxon>Teleostei</taxon>
        <taxon>Neoteleostei</taxon>
        <taxon>Acanthomorphata</taxon>
        <taxon>Carangaria</taxon>
        <taxon>Pleuronectiformes</taxon>
        <taxon>Pleuronectoidei</taxon>
        <taxon>Pleuronectidae</taxon>
        <taxon>Pleuronectes</taxon>
    </lineage>
</organism>
<keyword evidence="3" id="KW-1185">Reference proteome</keyword>
<evidence type="ECO:0000313" key="2">
    <source>
        <dbReference type="EMBL" id="CAB1429165.1"/>
    </source>
</evidence>
<dbReference type="Proteomes" id="UP001153269">
    <property type="component" value="Unassembled WGS sequence"/>
</dbReference>
<comment type="caution">
    <text evidence="2">The sequence shown here is derived from an EMBL/GenBank/DDBJ whole genome shotgun (WGS) entry which is preliminary data.</text>
</comment>
<dbReference type="EMBL" id="CADEAL010001113">
    <property type="protein sequence ID" value="CAB1429165.1"/>
    <property type="molecule type" value="Genomic_DNA"/>
</dbReference>
<feature type="region of interest" description="Disordered" evidence="1">
    <location>
        <begin position="72"/>
        <end position="114"/>
    </location>
</feature>
<gene>
    <name evidence="2" type="ORF">PLEPLA_LOCUS17140</name>
</gene>
<sequence length="114" mass="12848">MEAGEQTIRSRGRGEEGGREDLVAEFIHSAPNPLDTVKHFSKRAMCRESDGTTFLHPYTTKLSTYCQAVDAHRTAPQSPQSRLKGGEDTRTMKMQRYETSQRERGQHPAMIQGP</sequence>
<evidence type="ECO:0000313" key="3">
    <source>
        <dbReference type="Proteomes" id="UP001153269"/>
    </source>
</evidence>
<reference evidence="2" key="1">
    <citation type="submission" date="2020-03" db="EMBL/GenBank/DDBJ databases">
        <authorList>
            <person name="Weist P."/>
        </authorList>
    </citation>
    <scope>NUCLEOTIDE SEQUENCE</scope>
</reference>
<feature type="compositionally biased region" description="Basic and acidic residues" evidence="1">
    <location>
        <begin position="84"/>
        <end position="106"/>
    </location>
</feature>
<accession>A0A9N7YF29</accession>
<protein>
    <submittedName>
        <fullName evidence="2">Uncharacterized protein</fullName>
    </submittedName>
</protein>